<dbReference type="Pfam" id="PF01663">
    <property type="entry name" value="Phosphodiest"/>
    <property type="match status" value="1"/>
</dbReference>
<dbReference type="GO" id="GO:0016787">
    <property type="term" value="F:hydrolase activity"/>
    <property type="evidence" value="ECO:0007669"/>
    <property type="project" value="UniProtKB-KW"/>
</dbReference>
<accession>A0A941F2D1</accession>
<dbReference type="PANTHER" id="PTHR43108">
    <property type="entry name" value="N-ACETYLGLUCOSAMINE-6-SULFATASE FAMILY MEMBER"/>
    <property type="match status" value="1"/>
</dbReference>
<dbReference type="EMBL" id="JAGTAR010000005">
    <property type="protein sequence ID" value="MBR8534863.1"/>
    <property type="molecule type" value="Genomic_DNA"/>
</dbReference>
<dbReference type="Gene3D" id="2.60.120.260">
    <property type="entry name" value="Galactose-binding domain-like"/>
    <property type="match status" value="1"/>
</dbReference>
<feature type="chain" id="PRO_5037025401" evidence="3">
    <location>
        <begin position="23"/>
        <end position="682"/>
    </location>
</feature>
<comment type="similarity">
    <text evidence="1">Belongs to the sulfatase family.</text>
</comment>
<dbReference type="PROSITE" id="PS00523">
    <property type="entry name" value="SULFATASE_1"/>
    <property type="match status" value="1"/>
</dbReference>
<dbReference type="InterPro" id="IPR017850">
    <property type="entry name" value="Alkaline_phosphatase_core_sf"/>
</dbReference>
<dbReference type="SUPFAM" id="SSF53649">
    <property type="entry name" value="Alkaline phosphatase-like"/>
    <property type="match status" value="1"/>
</dbReference>
<comment type="caution">
    <text evidence="5">The sequence shown here is derived from an EMBL/GenBank/DDBJ whole genome shotgun (WGS) entry which is preliminary data.</text>
</comment>
<dbReference type="AlphaFoldDB" id="A0A941F2D1"/>
<feature type="signal peptide" evidence="3">
    <location>
        <begin position="1"/>
        <end position="22"/>
    </location>
</feature>
<evidence type="ECO:0000256" key="3">
    <source>
        <dbReference type="SAM" id="SignalP"/>
    </source>
</evidence>
<dbReference type="PROSITE" id="PS51257">
    <property type="entry name" value="PROKAR_LIPOPROTEIN"/>
    <property type="match status" value="1"/>
</dbReference>
<dbReference type="Proteomes" id="UP000679220">
    <property type="component" value="Unassembled WGS sequence"/>
</dbReference>
<keyword evidence="3" id="KW-0732">Signal</keyword>
<name>A0A941F2D1_9BACT</name>
<evidence type="ECO:0000313" key="5">
    <source>
        <dbReference type="EMBL" id="MBR8534863.1"/>
    </source>
</evidence>
<dbReference type="Pfam" id="PF16347">
    <property type="entry name" value="SGSH_C"/>
    <property type="match status" value="1"/>
</dbReference>
<protein>
    <submittedName>
        <fullName evidence="5">Sulfatase</fullName>
    </submittedName>
</protein>
<dbReference type="PANTHER" id="PTHR43108:SF6">
    <property type="entry name" value="N-SULPHOGLUCOSAMINE SULPHOHYDROLASE"/>
    <property type="match status" value="1"/>
</dbReference>
<evidence type="ECO:0000259" key="4">
    <source>
        <dbReference type="Pfam" id="PF16347"/>
    </source>
</evidence>
<gene>
    <name evidence="5" type="ORF">KDU71_04765</name>
</gene>
<keyword evidence="6" id="KW-1185">Reference proteome</keyword>
<organism evidence="5 6">
    <name type="scientific">Carboxylicivirga sediminis</name>
    <dbReference type="NCBI Taxonomy" id="2006564"/>
    <lineage>
        <taxon>Bacteria</taxon>
        <taxon>Pseudomonadati</taxon>
        <taxon>Bacteroidota</taxon>
        <taxon>Bacteroidia</taxon>
        <taxon>Marinilabiliales</taxon>
        <taxon>Marinilabiliaceae</taxon>
        <taxon>Carboxylicivirga</taxon>
    </lineage>
</organism>
<sequence length="682" mass="78060">MKNSINQLLAAFVILLTFACSAVKTERPNIVFIISDDHAEQAISAYGHGLNQTPNIDRLAKEGVLFTNATVTNSICAPSRAVILTGKHSHKNGLINNEVTFDGGQATFPKLLKEAGYHTAIVGKWHLKSEPTGFDQWMVLPDQGEYYNPDFRTPQGLVRIPGYVTNIITDKALEWLEGIKQEDKPFCLMVQHKAPHRNWMPAPQYLNQFDQAEIPVPDNFFDDYSTRGRAAREQEMEIDKIMFEGYDLKLTKPGTDDIIRDGWGDWYERMSDEQKTNWHNAYRAKNQAYYDAELSGKEKAIWKYQRYMQDYLSTIASVDDGVGEILDYLDANGLADNTIVVYTSDQGFYLGEHGWFDKRFMYEESLSTPLLLRYPEGVKKGWVCDKLVQNLDFAQTFLDYAGVEAPQEMQGLSMRPVLEQNSDAWRDAVYYHYYEYPGIHAVKRHYGISTGHYKLIHFYFDTDEWEFYDLETDPQEMNNQYANAECATLIEELKAQLAKLKQQYEVPSIEQEMGERFVTLTNKAKGAKVTMKQMPDKPYDAPISFLCDGKGKNFTPLWASDYDTFLGFNGNDMQGVIELNELTAINEIKMRFLDKRGSWVYAPQQVEIFISKDGRSYEPVQLNESQQNEVLNNVYLVTKGATGMSVEARYIRVKVSNFGLIPEGKPGAGQPSWLFCDEFIVN</sequence>
<reference evidence="5" key="1">
    <citation type="journal article" date="2018" name="Int. J. Syst. Evol. Microbiol.">
        <title>Carboxylicivirga sediminis sp. nov., isolated from coastal sediment.</title>
        <authorList>
            <person name="Wang F.Q."/>
            <person name="Ren L.H."/>
            <person name="Zou R.J."/>
            <person name="Sun Y.Z."/>
            <person name="Liu X.J."/>
            <person name="Jiang F."/>
            <person name="Liu L.J."/>
        </authorList>
    </citation>
    <scope>NUCLEOTIDE SEQUENCE</scope>
    <source>
        <strain evidence="5">JR1</strain>
    </source>
</reference>
<reference evidence="5" key="2">
    <citation type="submission" date="2021-04" db="EMBL/GenBank/DDBJ databases">
        <authorList>
            <person name="Zhang T."/>
            <person name="Zhang Y."/>
            <person name="Lu D."/>
            <person name="Zuo D."/>
            <person name="Du Z."/>
        </authorList>
    </citation>
    <scope>NUCLEOTIDE SEQUENCE</scope>
    <source>
        <strain evidence="5">JR1</strain>
    </source>
</reference>
<dbReference type="RefSeq" id="WP_212188767.1">
    <property type="nucleotide sequence ID" value="NZ_JAGTAR010000005.1"/>
</dbReference>
<dbReference type="InterPro" id="IPR032506">
    <property type="entry name" value="SGSH_C"/>
</dbReference>
<evidence type="ECO:0000256" key="2">
    <source>
        <dbReference type="ARBA" id="ARBA00022801"/>
    </source>
</evidence>
<dbReference type="Gene3D" id="3.40.720.10">
    <property type="entry name" value="Alkaline Phosphatase, subunit A"/>
    <property type="match status" value="1"/>
</dbReference>
<keyword evidence="2" id="KW-0378">Hydrolase</keyword>
<dbReference type="CDD" id="cd16031">
    <property type="entry name" value="G6S_like"/>
    <property type="match status" value="1"/>
</dbReference>
<dbReference type="InterPro" id="IPR024607">
    <property type="entry name" value="Sulfatase_CS"/>
</dbReference>
<proteinExistence type="inferred from homology"/>
<feature type="domain" description="N-sulphoglucosamine sulphohydrolase C-terminal" evidence="4">
    <location>
        <begin position="351"/>
        <end position="503"/>
    </location>
</feature>
<dbReference type="InterPro" id="IPR002591">
    <property type="entry name" value="Phosphodiest/P_Trfase"/>
</dbReference>
<evidence type="ECO:0000313" key="6">
    <source>
        <dbReference type="Proteomes" id="UP000679220"/>
    </source>
</evidence>
<dbReference type="PROSITE" id="PS00149">
    <property type="entry name" value="SULFATASE_2"/>
    <property type="match status" value="1"/>
</dbReference>
<evidence type="ECO:0000256" key="1">
    <source>
        <dbReference type="ARBA" id="ARBA00008779"/>
    </source>
</evidence>